<protein>
    <recommendedName>
        <fullName evidence="6">Deoxynivalenol-UDP-glucosyltransferase</fullName>
    </recommendedName>
</protein>
<evidence type="ECO:0000256" key="2">
    <source>
        <dbReference type="ARBA" id="ARBA00022575"/>
    </source>
</evidence>
<dbReference type="Pfam" id="PF00201">
    <property type="entry name" value="UDPGT"/>
    <property type="match status" value="3"/>
</dbReference>
<dbReference type="eggNOG" id="KOG1192">
    <property type="taxonomic scope" value="Eukaryota"/>
</dbReference>
<evidence type="ECO:0000256" key="5">
    <source>
        <dbReference type="ARBA" id="ARBA00058521"/>
    </source>
</evidence>
<keyword evidence="4" id="KW-0808">Transferase</keyword>
<dbReference type="PROSITE" id="PS00375">
    <property type="entry name" value="UDPGT"/>
    <property type="match status" value="3"/>
</dbReference>
<reference evidence="7" key="1">
    <citation type="submission" date="2015-04" db="UniProtKB">
        <authorList>
            <consortium name="EnsemblPlants"/>
        </authorList>
    </citation>
    <scope>IDENTIFICATION</scope>
</reference>
<evidence type="ECO:0000313" key="7">
    <source>
        <dbReference type="EnsemblPlants" id="OGLUM09G17170.1"/>
    </source>
</evidence>
<evidence type="ECO:0000313" key="8">
    <source>
        <dbReference type="Proteomes" id="UP000026961"/>
    </source>
</evidence>
<dbReference type="EnsemblPlants" id="OGLUM09G17170.1">
    <property type="protein sequence ID" value="OGLUM09G17170.1"/>
    <property type="gene ID" value="OGLUM09G17170"/>
</dbReference>
<proteinExistence type="inferred from homology"/>
<evidence type="ECO:0000256" key="6">
    <source>
        <dbReference type="ARBA" id="ARBA00077935"/>
    </source>
</evidence>
<dbReference type="FunFam" id="3.40.50.2000:FF:000377">
    <property type="entry name" value="Glycosyltransferase"/>
    <property type="match status" value="1"/>
</dbReference>
<organism evidence="7">
    <name type="scientific">Oryza glumipatula</name>
    <dbReference type="NCBI Taxonomy" id="40148"/>
    <lineage>
        <taxon>Eukaryota</taxon>
        <taxon>Viridiplantae</taxon>
        <taxon>Streptophyta</taxon>
        <taxon>Embryophyta</taxon>
        <taxon>Tracheophyta</taxon>
        <taxon>Spermatophyta</taxon>
        <taxon>Magnoliopsida</taxon>
        <taxon>Liliopsida</taxon>
        <taxon>Poales</taxon>
        <taxon>Poaceae</taxon>
        <taxon>BOP clade</taxon>
        <taxon>Oryzoideae</taxon>
        <taxon>Oryzeae</taxon>
        <taxon>Oryzinae</taxon>
        <taxon>Oryza</taxon>
    </lineage>
</organism>
<dbReference type="SUPFAM" id="SSF53756">
    <property type="entry name" value="UDP-Glycosyltransferase/glycogen phosphorylase"/>
    <property type="match status" value="3"/>
</dbReference>
<dbReference type="Proteomes" id="UP000026961">
    <property type="component" value="Chromosome 9"/>
</dbReference>
<comment type="function">
    <text evidence="5">Involved in the detoxification of the Fusarium mycotoxin deoxynivalenol by the transfer of glucose from UDP-D-glucose to the hydroxyl group at C-3, forming deoxynivalenol-3-O-beta-D-glucoside.</text>
</comment>
<dbReference type="FunFam" id="3.40.50.2000:FF:000237">
    <property type="entry name" value="Glycosyltransferase"/>
    <property type="match status" value="2"/>
</dbReference>
<dbReference type="GO" id="GO:0080044">
    <property type="term" value="F:quercetin 7-O-glucosyltransferase activity"/>
    <property type="evidence" value="ECO:0007669"/>
    <property type="project" value="TreeGrafter"/>
</dbReference>
<dbReference type="PANTHER" id="PTHR11926">
    <property type="entry name" value="GLUCOSYL/GLUCURONOSYL TRANSFERASES"/>
    <property type="match status" value="1"/>
</dbReference>
<sequence length="1686" mass="181970">MRTCPRCTRHLFVQRSRHDLYIKHRTVVLLSTISSKSQPRKSSTRESKLEAMVVKSGEGSVHVVLVPYPSQGHINPVLQFGKRLAGHGGVRCTVAVTRFVVGSTTKPCSLGSSPVRVAVFSDGCDEGGPAELGGHCGPYFQRLEEAGSVSLDELLRGEAERGTPATVVVYDTFMPWVPRLARRHGAACAAFLTQTCAVDVVYTHARSGRLPVPVGEADGPLRLPGLPVELDAGDVPTFLAAHDTHHPSMRALLMNQFVGLDNVDHVFVNSFYELEPQEAEYMAATWGARTIGPTVPSAYLDNRLPDDASYGFHLHTPMAAACREWLDARPAGSVVYASFGSIAAPGPETMAEVAEGLYSSGSPFLWVVRATETGKLPAGFAARAKNTGLIVPWCPQLEVLAHAAVGCFVTHCGWNSTVEALSAGVPMVAVPQWSDQTTNARYIEDVWRVGVRVRGGGGGDGGAVVRREEVERKVREVMEGERSKEFMRNAASWSSKARVAMGEGGSSDRNIAEFLSKYRIPLKLLYDNCHPLAFLLNYCNKEAQMSLVTKIASPMTSLAPYLALNWSRKLIDTRNKNMEIRQCYCYPICDSSRFSNGNKSMIQLYRVHVLLLSYPAQGHVNPLLQFGKRLTAHRRVRCTLAVTRSLLNSCCRAPPSPGGGGGVHVATYSDGCDARGYDELGDEGAYLSRLESAGSATLDELLRGESGEGRPVRAVVYDAFLPWAAPVARRHGASCAAFFTQACTVNVAYAHAWTGRVELPLPTSAPAPALPGVPPELEPADFPTFLTAPAAGRSAYLDLLLRQCQGLEVADHVLTVGPTVPSAYLDGRLPGDASYGFDLHTPMAAESKAWLDERAASSVVYVSFGSLATPSAAQMAELAHGLRDSGRSFLWVVRSSETRKLPDGFTGETAAKKNTGLIVPWCPQLEVLAHGAVGCFVTHCGWNSTVEAVSAGVPMVAVAQWSDQPTNARYVEEVWRVGVRARADGEGLVRKEEVARCVAAVMDGERGREFRTNAARWSAMARAAMSQGEKDPKQCLGIGSAQKNIDLPVAVRKNSAGKKDDLAVKAITKSSAETKNQVEFSIGSGLGHNYKSVRKISLGCFFLMVAVGTGTARYQNPGRWIWPDPTAGRVWYQAVEGQKRNFACNNRIGRDGRAARTLEVLGFSIDRRRRLLEVNSAVAAAASGKDDIDAATVAGNDEFAAAVACFNHRASLVAAMASSERGGGGRGGIHVVLLPYPSQGHINPILQFGKRLAGHGGVRCTLAVTRFILRQGEPPSTGAVHVAAYSDGYDAGGFHEAGSAGEYLSRLESRGSDTMDALLRAEAEQGRPVDAVVYDSFLSWAPRVAARHGAATASFFTQACAVNAAYESVFTGRVELPLAADGEEPLRLPGISVGLTLDDVPTFMANTEDSPAYLDLLVNQFKGLDMADHVLVNSFYELQPQEAEHMASAWRAKTVGLTVPSAYLDNRLPDDTSYGFHLFSPTTETKAWLEARPPRTVAYVSFGSVATPSPAQMAEVAEGLYNTGKPFLWVVRASETSKIPEGFAAKAAKQGRGLIVTWCPQLEVLAHPAVGCFVTHCGWNSTTEGLSAGVPMVAVPQWSDQTMNAKYIEDVWRVGVRVRPDGEGVVRKEELERCVREVMEGERSKEFMENANGWKEKARNAMCEGGSSDKNIVEFIAKIGVDRKFK</sequence>
<dbReference type="FunFam" id="3.40.50.2000:FF:000057">
    <property type="entry name" value="Glycosyltransferase"/>
    <property type="match status" value="1"/>
</dbReference>
<evidence type="ECO:0000256" key="4">
    <source>
        <dbReference type="ARBA" id="ARBA00022679"/>
    </source>
</evidence>
<evidence type="ECO:0000256" key="3">
    <source>
        <dbReference type="ARBA" id="ARBA00022676"/>
    </source>
</evidence>
<name>A0A0E0B5E2_9ORYZ</name>
<dbReference type="Gene3D" id="3.40.50.2000">
    <property type="entry name" value="Glycogen Phosphorylase B"/>
    <property type="match status" value="6"/>
</dbReference>
<keyword evidence="2" id="KW-0216">Detoxification</keyword>
<dbReference type="CDD" id="cd03784">
    <property type="entry name" value="GT1_Gtf-like"/>
    <property type="match status" value="3"/>
</dbReference>
<accession>A0A0E0B5E2</accession>
<dbReference type="Gramene" id="OGLUM09G17170.1">
    <property type="protein sequence ID" value="OGLUM09G17170.1"/>
    <property type="gene ID" value="OGLUM09G17170"/>
</dbReference>
<dbReference type="InterPro" id="IPR035595">
    <property type="entry name" value="UDP_glycos_trans_CS"/>
</dbReference>
<dbReference type="InterPro" id="IPR002213">
    <property type="entry name" value="UDP_glucos_trans"/>
</dbReference>
<evidence type="ECO:0000256" key="1">
    <source>
        <dbReference type="ARBA" id="ARBA00009995"/>
    </source>
</evidence>
<keyword evidence="8" id="KW-1185">Reference proteome</keyword>
<dbReference type="GO" id="GO:0080043">
    <property type="term" value="F:quercetin 3-O-glucosyltransferase activity"/>
    <property type="evidence" value="ECO:0007669"/>
    <property type="project" value="TreeGrafter"/>
</dbReference>
<dbReference type="FunFam" id="3.40.50.2000:FF:000019">
    <property type="entry name" value="Glycosyltransferase"/>
    <property type="match status" value="1"/>
</dbReference>
<keyword evidence="3" id="KW-0328">Glycosyltransferase</keyword>
<reference evidence="7" key="2">
    <citation type="submission" date="2018-05" db="EMBL/GenBank/DDBJ databases">
        <title>OgluRS3 (Oryza glumaepatula Reference Sequence Version 3).</title>
        <authorList>
            <person name="Zhang J."/>
            <person name="Kudrna D."/>
            <person name="Lee S."/>
            <person name="Talag J."/>
            <person name="Welchert J."/>
            <person name="Wing R.A."/>
        </authorList>
    </citation>
    <scope>NUCLEOTIDE SEQUENCE [LARGE SCALE GENOMIC DNA]</scope>
</reference>
<dbReference type="GO" id="GO:0098754">
    <property type="term" value="P:detoxification"/>
    <property type="evidence" value="ECO:0007669"/>
    <property type="project" value="UniProtKB-ARBA"/>
</dbReference>
<comment type="similarity">
    <text evidence="1">Belongs to the UDP-glycosyltransferase family.</text>
</comment>
<dbReference type="HOGENOM" id="CLU_241329_0_0_1"/>
<dbReference type="PANTHER" id="PTHR11926:SF1553">
    <property type="entry name" value="GLYCOSYLTRANSFERASE"/>
    <property type="match status" value="1"/>
</dbReference>